<feature type="domain" description="Tyrosine-protein phosphatase" evidence="1">
    <location>
        <begin position="55"/>
        <end position="294"/>
    </location>
</feature>
<dbReference type="Proteomes" id="UP000614601">
    <property type="component" value="Unassembled WGS sequence"/>
</dbReference>
<gene>
    <name evidence="3" type="ORF">BOKJ2_LOCUS2517</name>
</gene>
<dbReference type="OrthoDB" id="5843582at2759"/>
<dbReference type="EMBL" id="CAJFDH010000002">
    <property type="protein sequence ID" value="CAD5209112.1"/>
    <property type="molecule type" value="Genomic_DNA"/>
</dbReference>
<dbReference type="InterPro" id="IPR003595">
    <property type="entry name" value="Tyr_Pase_cat"/>
</dbReference>
<dbReference type="Gene3D" id="3.90.190.10">
    <property type="entry name" value="Protein tyrosine phosphatase superfamily"/>
    <property type="match status" value="1"/>
</dbReference>
<evidence type="ECO:0008006" key="5">
    <source>
        <dbReference type="Google" id="ProtNLM"/>
    </source>
</evidence>
<dbReference type="InterPro" id="IPR000242">
    <property type="entry name" value="PTP_cat"/>
</dbReference>
<dbReference type="PANTHER" id="PTHR19134:SF559">
    <property type="entry name" value="TYROSINE-PROTEIN PHOSPHATASE DOMAIN-CONTAINING PROTEIN"/>
    <property type="match status" value="1"/>
</dbReference>
<comment type="caution">
    <text evidence="3">The sequence shown here is derived from an EMBL/GenBank/DDBJ whole genome shotgun (WGS) entry which is preliminary data.</text>
</comment>
<dbReference type="PROSITE" id="PS50055">
    <property type="entry name" value="TYR_PHOSPHATASE_PTP"/>
    <property type="match status" value="1"/>
</dbReference>
<sequence length="311" mass="35663">MSKDAAAPEIDEEDRDAQTLPETVDAINKSDGKLIWEWYDKLMKNPPSVDAFLDPKNVAKNRFPNMLLYDKSRVKITGGDDYIHASWVDGYEHIGRYILCQVPFDQETESDFWRMCNQVKPSLIVVLCSSLDGQGKKQMKDFWPAPKTDKKYGQGLAVRNSYNEPNRDFDSHELYITDTREKAKVEHKVALMQYRKWVSDEEMPDNLLEFRAMMKIAFARAEKEGRGEGPLLYLCPNGCHRCGILAAVDIIIERISSEKKVGVKETVVNIRKQRYGAFHRFEAYAFVADLLVRHAVSSGLVDNNFIGLRKT</sequence>
<reference evidence="3" key="1">
    <citation type="submission" date="2020-09" db="EMBL/GenBank/DDBJ databases">
        <authorList>
            <person name="Kikuchi T."/>
        </authorList>
    </citation>
    <scope>NUCLEOTIDE SEQUENCE</scope>
    <source>
        <strain evidence="3">SH1</strain>
    </source>
</reference>
<name>A0A811JZS8_9BILA</name>
<dbReference type="Pfam" id="PF00102">
    <property type="entry name" value="Y_phosphatase"/>
    <property type="match status" value="1"/>
</dbReference>
<dbReference type="Proteomes" id="UP000783686">
    <property type="component" value="Unassembled WGS sequence"/>
</dbReference>
<feature type="domain" description="Tyrosine specific protein phosphatases" evidence="2">
    <location>
        <begin position="208"/>
        <end position="285"/>
    </location>
</feature>
<dbReference type="PANTHER" id="PTHR19134">
    <property type="entry name" value="RECEPTOR-TYPE TYROSINE-PROTEIN PHOSPHATASE"/>
    <property type="match status" value="1"/>
</dbReference>
<dbReference type="InterPro" id="IPR000387">
    <property type="entry name" value="Tyr_Pase_dom"/>
</dbReference>
<evidence type="ECO:0000259" key="1">
    <source>
        <dbReference type="PROSITE" id="PS50055"/>
    </source>
</evidence>
<dbReference type="SMART" id="SM00194">
    <property type="entry name" value="PTPc"/>
    <property type="match status" value="1"/>
</dbReference>
<dbReference type="PRINTS" id="PR00700">
    <property type="entry name" value="PRTYPHPHTASE"/>
</dbReference>
<protein>
    <recommendedName>
        <fullName evidence="5">Tyrosine phosphatase</fullName>
    </recommendedName>
</protein>
<keyword evidence="4" id="KW-1185">Reference proteome</keyword>
<dbReference type="InterPro" id="IPR050348">
    <property type="entry name" value="Protein-Tyr_Phosphatase"/>
</dbReference>
<evidence type="ECO:0000313" key="3">
    <source>
        <dbReference type="EMBL" id="CAD5209112.1"/>
    </source>
</evidence>
<evidence type="ECO:0000259" key="2">
    <source>
        <dbReference type="PROSITE" id="PS50056"/>
    </source>
</evidence>
<dbReference type="PROSITE" id="PS50056">
    <property type="entry name" value="TYR_PHOSPHATASE_2"/>
    <property type="match status" value="1"/>
</dbReference>
<dbReference type="InterPro" id="IPR029021">
    <property type="entry name" value="Prot-tyrosine_phosphatase-like"/>
</dbReference>
<evidence type="ECO:0000313" key="4">
    <source>
        <dbReference type="Proteomes" id="UP000614601"/>
    </source>
</evidence>
<dbReference type="CDD" id="cd00047">
    <property type="entry name" value="PTPc"/>
    <property type="match status" value="1"/>
</dbReference>
<dbReference type="AlphaFoldDB" id="A0A811JZS8"/>
<dbReference type="SMART" id="SM00404">
    <property type="entry name" value="PTPc_motif"/>
    <property type="match status" value="1"/>
</dbReference>
<proteinExistence type="predicted"/>
<dbReference type="SUPFAM" id="SSF52799">
    <property type="entry name" value="(Phosphotyrosine protein) phosphatases II"/>
    <property type="match status" value="1"/>
</dbReference>
<dbReference type="EMBL" id="CAJFCW020000002">
    <property type="protein sequence ID" value="CAG9088504.1"/>
    <property type="molecule type" value="Genomic_DNA"/>
</dbReference>
<dbReference type="GO" id="GO:0004725">
    <property type="term" value="F:protein tyrosine phosphatase activity"/>
    <property type="evidence" value="ECO:0007669"/>
    <property type="project" value="InterPro"/>
</dbReference>
<organism evidence="3 4">
    <name type="scientific">Bursaphelenchus okinawaensis</name>
    <dbReference type="NCBI Taxonomy" id="465554"/>
    <lineage>
        <taxon>Eukaryota</taxon>
        <taxon>Metazoa</taxon>
        <taxon>Ecdysozoa</taxon>
        <taxon>Nematoda</taxon>
        <taxon>Chromadorea</taxon>
        <taxon>Rhabditida</taxon>
        <taxon>Tylenchina</taxon>
        <taxon>Tylenchomorpha</taxon>
        <taxon>Aphelenchoidea</taxon>
        <taxon>Aphelenchoididae</taxon>
        <taxon>Bursaphelenchus</taxon>
    </lineage>
</organism>
<accession>A0A811JZS8</accession>